<keyword evidence="3" id="KW-1185">Reference proteome</keyword>
<accession>A0ABX0QGC4</accession>
<protein>
    <submittedName>
        <fullName evidence="2">Uncharacterized protein</fullName>
    </submittedName>
</protein>
<feature type="transmembrane region" description="Helical" evidence="1">
    <location>
        <begin position="20"/>
        <end position="40"/>
    </location>
</feature>
<name>A0ABX0QGC4_9BACT</name>
<evidence type="ECO:0000313" key="3">
    <source>
        <dbReference type="Proteomes" id="UP000606008"/>
    </source>
</evidence>
<keyword evidence="1" id="KW-1133">Transmembrane helix</keyword>
<sequence length="60" mass="6546">MKNPFPALIVYMIVQTVMLYPTASGFALLAVVFVGWALALNELFSISDGNSPEPVYLPEV</sequence>
<dbReference type="EMBL" id="WAEL01000004">
    <property type="protein sequence ID" value="NID11221.1"/>
    <property type="molecule type" value="Genomic_DNA"/>
</dbReference>
<keyword evidence="1" id="KW-0812">Transmembrane</keyword>
<dbReference type="RefSeq" id="WP_166692280.1">
    <property type="nucleotide sequence ID" value="NZ_WAEL01000004.1"/>
</dbReference>
<evidence type="ECO:0000313" key="2">
    <source>
        <dbReference type="EMBL" id="NID11221.1"/>
    </source>
</evidence>
<reference evidence="2" key="1">
    <citation type="submission" date="2024-05" db="EMBL/GenBank/DDBJ databases">
        <authorList>
            <person name="Jung D.-H."/>
        </authorList>
    </citation>
    <scope>NUCLEOTIDE SEQUENCE</scope>
    <source>
        <strain evidence="2">JA-25</strain>
    </source>
</reference>
<gene>
    <name evidence="2" type="ORF">F7231_13665</name>
</gene>
<keyword evidence="1" id="KW-0472">Membrane</keyword>
<comment type="caution">
    <text evidence="2">The sequence shown here is derived from an EMBL/GenBank/DDBJ whole genome shotgun (WGS) entry which is preliminary data.</text>
</comment>
<organism evidence="2 3">
    <name type="scientific">Fibrivirga algicola</name>
    <dbReference type="NCBI Taxonomy" id="2950420"/>
    <lineage>
        <taxon>Bacteria</taxon>
        <taxon>Pseudomonadati</taxon>
        <taxon>Bacteroidota</taxon>
        <taxon>Cytophagia</taxon>
        <taxon>Cytophagales</taxon>
        <taxon>Spirosomataceae</taxon>
        <taxon>Fibrivirga</taxon>
    </lineage>
</organism>
<evidence type="ECO:0000256" key="1">
    <source>
        <dbReference type="SAM" id="Phobius"/>
    </source>
</evidence>
<proteinExistence type="predicted"/>
<dbReference type="Proteomes" id="UP000606008">
    <property type="component" value="Unassembled WGS sequence"/>
</dbReference>